<dbReference type="Pfam" id="PF00201">
    <property type="entry name" value="UDPGT"/>
    <property type="match status" value="1"/>
</dbReference>
<organism evidence="6 7">
    <name type="scientific">Ditylenchus dipsaci</name>
    <dbReference type="NCBI Taxonomy" id="166011"/>
    <lineage>
        <taxon>Eukaryota</taxon>
        <taxon>Metazoa</taxon>
        <taxon>Ecdysozoa</taxon>
        <taxon>Nematoda</taxon>
        <taxon>Chromadorea</taxon>
        <taxon>Rhabditida</taxon>
        <taxon>Tylenchina</taxon>
        <taxon>Tylenchomorpha</taxon>
        <taxon>Sphaerularioidea</taxon>
        <taxon>Anguinidae</taxon>
        <taxon>Anguininae</taxon>
        <taxon>Ditylenchus</taxon>
    </lineage>
</organism>
<dbReference type="Proteomes" id="UP000887574">
    <property type="component" value="Unplaced"/>
</dbReference>
<evidence type="ECO:0000256" key="5">
    <source>
        <dbReference type="ARBA" id="ARBA00047475"/>
    </source>
</evidence>
<dbReference type="InterPro" id="IPR002213">
    <property type="entry name" value="UDP_glucos_trans"/>
</dbReference>
<evidence type="ECO:0000313" key="6">
    <source>
        <dbReference type="Proteomes" id="UP000887574"/>
    </source>
</evidence>
<accession>A0A915D9Z3</accession>
<evidence type="ECO:0000256" key="4">
    <source>
        <dbReference type="ARBA" id="ARBA00022679"/>
    </source>
</evidence>
<proteinExistence type="inferred from homology"/>
<protein>
    <recommendedName>
        <fullName evidence="2">glucuronosyltransferase</fullName>
        <ecNumber evidence="2">2.4.1.17</ecNumber>
    </recommendedName>
</protein>
<comment type="catalytic activity">
    <reaction evidence="5">
        <text>glucuronate acceptor + UDP-alpha-D-glucuronate = acceptor beta-D-glucuronoside + UDP + H(+)</text>
        <dbReference type="Rhea" id="RHEA:21032"/>
        <dbReference type="ChEBI" id="CHEBI:15378"/>
        <dbReference type="ChEBI" id="CHEBI:58052"/>
        <dbReference type="ChEBI" id="CHEBI:58223"/>
        <dbReference type="ChEBI" id="CHEBI:132367"/>
        <dbReference type="ChEBI" id="CHEBI:132368"/>
        <dbReference type="EC" id="2.4.1.17"/>
    </reaction>
</comment>
<keyword evidence="3" id="KW-0328">Glycosyltransferase</keyword>
<reference evidence="7" key="1">
    <citation type="submission" date="2022-11" db="UniProtKB">
        <authorList>
            <consortium name="WormBaseParasite"/>
        </authorList>
    </citation>
    <scope>IDENTIFICATION</scope>
</reference>
<evidence type="ECO:0000256" key="2">
    <source>
        <dbReference type="ARBA" id="ARBA00012544"/>
    </source>
</evidence>
<keyword evidence="6" id="KW-1185">Reference proteome</keyword>
<dbReference type="WBParaSite" id="jg17676">
    <property type="protein sequence ID" value="jg17676"/>
    <property type="gene ID" value="jg17676"/>
</dbReference>
<dbReference type="AlphaFoldDB" id="A0A915D9Z3"/>
<dbReference type="SUPFAM" id="SSF53756">
    <property type="entry name" value="UDP-Glycosyltransferase/glycogen phosphorylase"/>
    <property type="match status" value="1"/>
</dbReference>
<evidence type="ECO:0000256" key="1">
    <source>
        <dbReference type="ARBA" id="ARBA00009995"/>
    </source>
</evidence>
<dbReference type="EC" id="2.4.1.17" evidence="2"/>
<dbReference type="PANTHER" id="PTHR48043">
    <property type="entry name" value="EG:EG0003.4 PROTEIN-RELATED"/>
    <property type="match status" value="1"/>
</dbReference>
<dbReference type="PANTHER" id="PTHR48043:SF145">
    <property type="entry name" value="FI06409P-RELATED"/>
    <property type="match status" value="1"/>
</dbReference>
<name>A0A915D9Z3_9BILA</name>
<evidence type="ECO:0000256" key="3">
    <source>
        <dbReference type="ARBA" id="ARBA00022676"/>
    </source>
</evidence>
<dbReference type="Gene3D" id="3.40.50.2000">
    <property type="entry name" value="Glycogen Phosphorylase B"/>
    <property type="match status" value="1"/>
</dbReference>
<evidence type="ECO:0000313" key="7">
    <source>
        <dbReference type="WBParaSite" id="jg17676"/>
    </source>
</evidence>
<keyword evidence="4" id="KW-0808">Transferase</keyword>
<sequence>MVNLIDDMGDYQVDFVVANNNPTQTLNIHLNPGVNMIRVPMVNNSALLDFVKYDLENQHREEQPQTTIVHNPEVEFQESEPEHILDWLRNQEYSFGMAEFGHLTSAFAVFHELGIEKTVGISTTPLLPAFYHFLGLQIPVNVPEHFSAQSGDANRNSRVRVGNSSRNLKEYEDTIEKFVKIYDKDYRHYYKWAKITFRLKKMVSLSSLLHNVQYVFVNHHPLTAFPKPFSPKIKFIGGIQLEIRGKYEQKITDYNTMEQLILWNKTDETGIKFSKLIHDSKLHVEDLLQALYAGVPMICIPFIGDQKYNASIVEYLGVGLWNRHPEFGATFPNQLHQLLEANNPYMHRAVEVADAIRSGSSHYRHFNVFRDTINAVVNDDASINTKGFSVKKPRFVANAIPDFQATTEF</sequence>
<comment type="similarity">
    <text evidence="1">Belongs to the UDP-glycosyltransferase family.</text>
</comment>
<dbReference type="GO" id="GO:0015020">
    <property type="term" value="F:glucuronosyltransferase activity"/>
    <property type="evidence" value="ECO:0007669"/>
    <property type="project" value="UniProtKB-EC"/>
</dbReference>
<dbReference type="InterPro" id="IPR050271">
    <property type="entry name" value="UDP-glycosyltransferase"/>
</dbReference>